<dbReference type="AlphaFoldDB" id="A0A1Y1HR93"/>
<feature type="region of interest" description="Disordered" evidence="7">
    <location>
        <begin position="306"/>
        <end position="370"/>
    </location>
</feature>
<dbReference type="CDD" id="cd01428">
    <property type="entry name" value="ADK"/>
    <property type="match status" value="1"/>
</dbReference>
<keyword evidence="5" id="KW-0547">Nucleotide-binding</keyword>
<dbReference type="GO" id="GO:0005737">
    <property type="term" value="C:cytoplasm"/>
    <property type="evidence" value="ECO:0000318"/>
    <property type="project" value="GO_Central"/>
</dbReference>
<accession>A0A1Y1HR93</accession>
<dbReference type="SUPFAM" id="SSF52540">
    <property type="entry name" value="P-loop containing nucleoside triphosphate hydrolases"/>
    <property type="match status" value="1"/>
</dbReference>
<evidence type="ECO:0000313" key="9">
    <source>
        <dbReference type="EMBL" id="GAQ80322.1"/>
    </source>
</evidence>
<dbReference type="EMBL" id="DF237000">
    <property type="protein sequence ID" value="GAQ80322.1"/>
    <property type="molecule type" value="Genomic_DNA"/>
</dbReference>
<evidence type="ECO:0000313" key="10">
    <source>
        <dbReference type="Proteomes" id="UP000054558"/>
    </source>
</evidence>
<comment type="catalytic activity">
    <reaction evidence="1">
        <text>AMP + ATP = 2 ADP</text>
        <dbReference type="Rhea" id="RHEA:12973"/>
        <dbReference type="ChEBI" id="CHEBI:30616"/>
        <dbReference type="ChEBI" id="CHEBI:456215"/>
        <dbReference type="ChEBI" id="CHEBI:456216"/>
        <dbReference type="EC" id="2.7.4.3"/>
    </reaction>
</comment>
<dbReference type="HAMAP" id="MF_00235">
    <property type="entry name" value="Adenylate_kinase_Adk"/>
    <property type="match status" value="1"/>
</dbReference>
<keyword evidence="6 9" id="KW-0418">Kinase</keyword>
<dbReference type="InterPro" id="IPR027417">
    <property type="entry name" value="P-loop_NTPase"/>
</dbReference>
<dbReference type="InterPro" id="IPR036193">
    <property type="entry name" value="ADK_active_lid_dom_sf"/>
</dbReference>
<dbReference type="NCBIfam" id="TIGR01351">
    <property type="entry name" value="adk"/>
    <property type="match status" value="1"/>
</dbReference>
<dbReference type="InterPro" id="IPR053021">
    <property type="entry name" value="Chloroplast_ADK"/>
</dbReference>
<dbReference type="InterPro" id="IPR018962">
    <property type="entry name" value="DUF1995"/>
</dbReference>
<dbReference type="Gene3D" id="3.40.50.300">
    <property type="entry name" value="P-loop containing nucleotide triphosphate hydrolases"/>
    <property type="match status" value="1"/>
</dbReference>
<sequence length="647" mass="71731">MASTLAASARAAFGSIAPAQCGPQRHDDLHSGVIHRGRSRACILPPRSIGQKDRPLVNNWAGSELRAVKGALTRDGTNRRAAGIRCSADNGAPKTKEAPIKIILSGPPASGKGTQAEELVKKYKVVHIAAGDLLRAEVAAGSENGKRAKALMDGGNLVPDEIVVTLVKERLAEPDVQQHGWLLDGYPRSESQAAALEKEGIHPDAFVILRVPDSSIVDRITGRRLDPETGKIYHMKYKKPESDEIAKRLVTRSDDTVDKVKTRLEVYSKHLNDVASLYLDEIVFVDGNRPPQDVFQDIDAVVQKLQSGEKEKAVPPREEADVRAEAEEVARESLLDKTAIPPPGETATAPRPEPVRRPSESLHDSLEPIPLRLNTTPYPREIREHFYREACLAAKNAVNDGLHQLEIRCIIPELNPEMDVYRIGTLLELMRELAFTFADDGKRVKVCVQGSMGDGIFSGMPLALAGTRRIIESMDWGDEEDKANFIRFGAVGAKEVTDEDDLFIVMAPQNAVANCIIPDLEAMLEAAGTRPLIIVNPRLKDVPSSAGVMQIRGREERERFTASFFQCYNFRLLYKAATNFYPIMGALRYVYPGKYEVYRRKDMGFGEERYDLLGEFDEEPMKQDLGDVLYGRRKVGEKKLKTRGLFG</sequence>
<dbReference type="PRINTS" id="PR00094">
    <property type="entry name" value="ADENYLTKNASE"/>
</dbReference>
<evidence type="ECO:0000256" key="6">
    <source>
        <dbReference type="ARBA" id="ARBA00022777"/>
    </source>
</evidence>
<dbReference type="Pfam" id="PF09353">
    <property type="entry name" value="DUF1995"/>
    <property type="match status" value="1"/>
</dbReference>
<proteinExistence type="inferred from homology"/>
<dbReference type="EC" id="2.7.4.3" evidence="3"/>
<dbReference type="GO" id="GO:0004017">
    <property type="term" value="F:AMP kinase activity"/>
    <property type="evidence" value="ECO:0000318"/>
    <property type="project" value="GO_Central"/>
</dbReference>
<evidence type="ECO:0000256" key="2">
    <source>
        <dbReference type="ARBA" id="ARBA00007220"/>
    </source>
</evidence>
<dbReference type="Pfam" id="PF00406">
    <property type="entry name" value="ADK"/>
    <property type="match status" value="1"/>
</dbReference>
<dbReference type="STRING" id="105231.A0A1Y1HR93"/>
<dbReference type="PANTHER" id="PTHR35509">
    <property type="entry name" value="DOMAIN PROTEIN, PUTATIVE (DUF1995)-RELATED"/>
    <property type="match status" value="1"/>
</dbReference>
<dbReference type="PANTHER" id="PTHR35509:SF6">
    <property type="entry name" value="ADENYLATE KINASE"/>
    <property type="match status" value="1"/>
</dbReference>
<feature type="compositionally biased region" description="Basic and acidic residues" evidence="7">
    <location>
        <begin position="307"/>
        <end position="335"/>
    </location>
</feature>
<dbReference type="OMA" id="WGEYGAK"/>
<evidence type="ECO:0000259" key="8">
    <source>
        <dbReference type="Pfam" id="PF09353"/>
    </source>
</evidence>
<dbReference type="PROSITE" id="PS00113">
    <property type="entry name" value="ADENYLATE_KINASE"/>
    <property type="match status" value="1"/>
</dbReference>
<dbReference type="SUPFAM" id="SSF57774">
    <property type="entry name" value="Microbial and mitochondrial ADK, insert 'zinc finger' domain"/>
    <property type="match status" value="1"/>
</dbReference>
<dbReference type="InterPro" id="IPR000850">
    <property type="entry name" value="Adenylat/UMP-CMP_kin"/>
</dbReference>
<reference evidence="9 10" key="1">
    <citation type="journal article" date="2014" name="Nat. Commun.">
        <title>Klebsormidium flaccidum genome reveals primary factors for plant terrestrial adaptation.</title>
        <authorList>
            <person name="Hori K."/>
            <person name="Maruyama F."/>
            <person name="Fujisawa T."/>
            <person name="Togashi T."/>
            <person name="Yamamoto N."/>
            <person name="Seo M."/>
            <person name="Sato S."/>
            <person name="Yamada T."/>
            <person name="Mori H."/>
            <person name="Tajima N."/>
            <person name="Moriyama T."/>
            <person name="Ikeuchi M."/>
            <person name="Watanabe M."/>
            <person name="Wada H."/>
            <person name="Kobayashi K."/>
            <person name="Saito M."/>
            <person name="Masuda T."/>
            <person name="Sasaki-Sekimoto Y."/>
            <person name="Mashiguchi K."/>
            <person name="Awai K."/>
            <person name="Shimojima M."/>
            <person name="Masuda S."/>
            <person name="Iwai M."/>
            <person name="Nobusawa T."/>
            <person name="Narise T."/>
            <person name="Kondo S."/>
            <person name="Saito H."/>
            <person name="Sato R."/>
            <person name="Murakawa M."/>
            <person name="Ihara Y."/>
            <person name="Oshima-Yamada Y."/>
            <person name="Ohtaka K."/>
            <person name="Satoh M."/>
            <person name="Sonobe K."/>
            <person name="Ishii M."/>
            <person name="Ohtani R."/>
            <person name="Kanamori-Sato M."/>
            <person name="Honoki R."/>
            <person name="Miyazaki D."/>
            <person name="Mochizuki H."/>
            <person name="Umetsu J."/>
            <person name="Higashi K."/>
            <person name="Shibata D."/>
            <person name="Kamiya Y."/>
            <person name="Sato N."/>
            <person name="Nakamura Y."/>
            <person name="Tabata S."/>
            <person name="Ida S."/>
            <person name="Kurokawa K."/>
            <person name="Ohta H."/>
        </authorList>
    </citation>
    <scope>NUCLEOTIDE SEQUENCE [LARGE SCALE GENOMIC DNA]</scope>
    <source>
        <strain evidence="9 10">NIES-2285</strain>
    </source>
</reference>
<evidence type="ECO:0000256" key="4">
    <source>
        <dbReference type="ARBA" id="ARBA00022679"/>
    </source>
</evidence>
<comment type="similarity">
    <text evidence="2">Belongs to the adenylate kinase family.</text>
</comment>
<evidence type="ECO:0000256" key="1">
    <source>
        <dbReference type="ARBA" id="ARBA00000582"/>
    </source>
</evidence>
<feature type="domain" description="DUF1995" evidence="8">
    <location>
        <begin position="383"/>
        <end position="625"/>
    </location>
</feature>
<evidence type="ECO:0000256" key="3">
    <source>
        <dbReference type="ARBA" id="ARBA00012955"/>
    </source>
</evidence>
<dbReference type="Proteomes" id="UP000054558">
    <property type="component" value="Unassembled WGS sequence"/>
</dbReference>
<dbReference type="InterPro" id="IPR033690">
    <property type="entry name" value="Adenylat_kinase_CS"/>
</dbReference>
<evidence type="ECO:0000256" key="5">
    <source>
        <dbReference type="ARBA" id="ARBA00022741"/>
    </source>
</evidence>
<dbReference type="OrthoDB" id="439792at2759"/>
<gene>
    <name evidence="9" type="ORF">KFL_000510230</name>
</gene>
<name>A0A1Y1HR93_KLENI</name>
<keyword evidence="4" id="KW-0808">Transferase</keyword>
<evidence type="ECO:0000256" key="7">
    <source>
        <dbReference type="SAM" id="MobiDB-lite"/>
    </source>
</evidence>
<protein>
    <recommendedName>
        <fullName evidence="3">adenylate kinase</fullName>
        <ecNumber evidence="3">2.7.4.3</ecNumber>
    </recommendedName>
</protein>
<dbReference type="InterPro" id="IPR006259">
    <property type="entry name" value="Adenyl_kin_sub"/>
</dbReference>
<dbReference type="GO" id="GO:0005524">
    <property type="term" value="F:ATP binding"/>
    <property type="evidence" value="ECO:0007669"/>
    <property type="project" value="InterPro"/>
</dbReference>
<keyword evidence="10" id="KW-1185">Reference proteome</keyword>
<feature type="compositionally biased region" description="Basic and acidic residues" evidence="7">
    <location>
        <begin position="353"/>
        <end position="366"/>
    </location>
</feature>
<organism evidence="9 10">
    <name type="scientific">Klebsormidium nitens</name>
    <name type="common">Green alga</name>
    <name type="synonym">Ulothrix nitens</name>
    <dbReference type="NCBI Taxonomy" id="105231"/>
    <lineage>
        <taxon>Eukaryota</taxon>
        <taxon>Viridiplantae</taxon>
        <taxon>Streptophyta</taxon>
        <taxon>Klebsormidiophyceae</taxon>
        <taxon>Klebsormidiales</taxon>
        <taxon>Klebsormidiaceae</taxon>
        <taxon>Klebsormidium</taxon>
    </lineage>
</organism>